<dbReference type="EMBL" id="CP090958">
    <property type="protein sequence ID" value="WGW12561.1"/>
    <property type="molecule type" value="Genomic_DNA"/>
</dbReference>
<feature type="region of interest" description="Disordered" evidence="7">
    <location>
        <begin position="604"/>
        <end position="642"/>
    </location>
</feature>
<dbReference type="PRINTS" id="PR00723">
    <property type="entry name" value="SUBTILISIN"/>
</dbReference>
<keyword evidence="3 5" id="KW-0378">Hydrolase</keyword>
<dbReference type="InterPro" id="IPR022398">
    <property type="entry name" value="Peptidase_S8_His-AS"/>
</dbReference>
<feature type="compositionally biased region" description="Basic and acidic residues" evidence="7">
    <location>
        <begin position="253"/>
        <end position="263"/>
    </location>
</feature>
<gene>
    <name evidence="9" type="ORF">LWF01_01985</name>
</gene>
<comment type="similarity">
    <text evidence="1 5 6">Belongs to the peptidase S8 family.</text>
</comment>
<evidence type="ECO:0000256" key="7">
    <source>
        <dbReference type="SAM" id="MobiDB-lite"/>
    </source>
</evidence>
<dbReference type="PANTHER" id="PTHR43806">
    <property type="entry name" value="PEPTIDASE S8"/>
    <property type="match status" value="1"/>
</dbReference>
<evidence type="ECO:0000256" key="6">
    <source>
        <dbReference type="RuleBase" id="RU003355"/>
    </source>
</evidence>
<dbReference type="PROSITE" id="PS00137">
    <property type="entry name" value="SUBTILASE_HIS"/>
    <property type="match status" value="1"/>
</dbReference>
<dbReference type="InterPro" id="IPR000209">
    <property type="entry name" value="Peptidase_S8/S53_dom"/>
</dbReference>
<evidence type="ECO:0000313" key="10">
    <source>
        <dbReference type="Proteomes" id="UP001209083"/>
    </source>
</evidence>
<feature type="compositionally biased region" description="Low complexity" evidence="7">
    <location>
        <begin position="686"/>
        <end position="697"/>
    </location>
</feature>
<dbReference type="InterPro" id="IPR050131">
    <property type="entry name" value="Peptidase_S8_subtilisin-like"/>
</dbReference>
<proteinExistence type="inferred from homology"/>
<accession>A0ABY8QUS2</accession>
<feature type="compositionally biased region" description="Basic and acidic residues" evidence="7">
    <location>
        <begin position="615"/>
        <end position="630"/>
    </location>
</feature>
<name>A0ABY8QUS2_9MICO</name>
<dbReference type="InterPro" id="IPR036852">
    <property type="entry name" value="Peptidase_S8/S53_dom_sf"/>
</dbReference>
<dbReference type="Pfam" id="PF00082">
    <property type="entry name" value="Peptidase_S8"/>
    <property type="match status" value="1"/>
</dbReference>
<dbReference type="GO" id="GO:0016787">
    <property type="term" value="F:hydrolase activity"/>
    <property type="evidence" value="ECO:0007669"/>
    <property type="project" value="UniProtKB-KW"/>
</dbReference>
<dbReference type="Gene3D" id="3.40.50.200">
    <property type="entry name" value="Peptidase S8/S53 domain"/>
    <property type="match status" value="1"/>
</dbReference>
<dbReference type="PROSITE" id="PS00136">
    <property type="entry name" value="SUBTILASE_ASP"/>
    <property type="match status" value="1"/>
</dbReference>
<reference evidence="9 10" key="1">
    <citation type="submission" date="2023-05" db="EMBL/GenBank/DDBJ databases">
        <title>Lithophilousrod everest ZFBP1038 complete genpme.</title>
        <authorList>
            <person name="Tian M."/>
        </authorList>
    </citation>
    <scope>NUCLEOTIDE SEQUENCE [LARGE SCALE GENOMIC DNA]</scope>
    <source>
        <strain evidence="9 10">ZFBP1038</strain>
    </source>
</reference>
<dbReference type="PROSITE" id="PS51892">
    <property type="entry name" value="SUBTILASE"/>
    <property type="match status" value="1"/>
</dbReference>
<feature type="active site" description="Charge relay system" evidence="5">
    <location>
        <position position="303"/>
    </location>
</feature>
<evidence type="ECO:0000256" key="4">
    <source>
        <dbReference type="ARBA" id="ARBA00022825"/>
    </source>
</evidence>
<feature type="compositionally biased region" description="Low complexity" evidence="7">
    <location>
        <begin position="631"/>
        <end position="642"/>
    </location>
</feature>
<dbReference type="InterPro" id="IPR023828">
    <property type="entry name" value="Peptidase_S8_Ser-AS"/>
</dbReference>
<evidence type="ECO:0000256" key="1">
    <source>
        <dbReference type="ARBA" id="ARBA00011073"/>
    </source>
</evidence>
<protein>
    <submittedName>
        <fullName evidence="9">S8 family peptidase</fullName>
        <ecNumber evidence="9">3.4.-.-</ecNumber>
    </submittedName>
</protein>
<evidence type="ECO:0000256" key="5">
    <source>
        <dbReference type="PROSITE-ProRule" id="PRU01240"/>
    </source>
</evidence>
<dbReference type="RefSeq" id="WP_349639364.1">
    <property type="nucleotide sequence ID" value="NZ_CP090958.1"/>
</dbReference>
<keyword evidence="2 5" id="KW-0645">Protease</keyword>
<evidence type="ECO:0000256" key="3">
    <source>
        <dbReference type="ARBA" id="ARBA00022801"/>
    </source>
</evidence>
<dbReference type="InterPro" id="IPR034176">
    <property type="entry name" value="Peptidases_S8_13"/>
</dbReference>
<evidence type="ECO:0000259" key="8">
    <source>
        <dbReference type="Pfam" id="PF00082"/>
    </source>
</evidence>
<feature type="active site" description="Charge relay system" evidence="5">
    <location>
        <position position="229"/>
    </location>
</feature>
<dbReference type="PANTHER" id="PTHR43806:SF11">
    <property type="entry name" value="CEREVISIN-RELATED"/>
    <property type="match status" value="1"/>
</dbReference>
<dbReference type="SUPFAM" id="SSF52743">
    <property type="entry name" value="Subtilisin-like"/>
    <property type="match status" value="1"/>
</dbReference>
<feature type="domain" description="Peptidase S8/S53" evidence="8">
    <location>
        <begin position="221"/>
        <end position="515"/>
    </location>
</feature>
<evidence type="ECO:0000313" key="9">
    <source>
        <dbReference type="EMBL" id="WGW12561.1"/>
    </source>
</evidence>
<dbReference type="CDD" id="cd07496">
    <property type="entry name" value="Peptidases_S8_13"/>
    <property type="match status" value="1"/>
</dbReference>
<feature type="active site" description="Charge relay system" evidence="5">
    <location>
        <position position="482"/>
    </location>
</feature>
<dbReference type="EC" id="3.4.-.-" evidence="9"/>
<organism evidence="9 10">
    <name type="scientific">Saxibacter everestensis</name>
    <dbReference type="NCBI Taxonomy" id="2909229"/>
    <lineage>
        <taxon>Bacteria</taxon>
        <taxon>Bacillati</taxon>
        <taxon>Actinomycetota</taxon>
        <taxon>Actinomycetes</taxon>
        <taxon>Micrococcales</taxon>
        <taxon>Brevibacteriaceae</taxon>
        <taxon>Saxibacter</taxon>
    </lineage>
</organism>
<feature type="region of interest" description="Disordered" evidence="7">
    <location>
        <begin position="252"/>
        <end position="301"/>
    </location>
</feature>
<dbReference type="InterPro" id="IPR023827">
    <property type="entry name" value="Peptidase_S8_Asp-AS"/>
</dbReference>
<feature type="compositionally biased region" description="Basic and acidic residues" evidence="7">
    <location>
        <begin position="291"/>
        <end position="300"/>
    </location>
</feature>
<sequence length="756" mass="77491">MSSLTSPGLFSRRIRIIAAIGPAILLAMAVAVGPAQASAVGPAQASAVGPAQAASAPDTARAEMAGIARAETDPTGPGHAPPPAAPKYANGLIVKTTTTTPSPALLRKSEALTDSTIESATPVSEKTTVLRFDDELPAAAAEKIAEQLAERADVVWAEPDYRREIAAQPPIGSNDPFYGKQYNVWDDRDSVVSVNSGKVKLPVGGYSVHAPELWNKTKGSSSVVVAVIDTGITNHPDLDHQVLPGYDLVSDPEVARDDPEVARDVPATEEAGSRDDDAEDPGDWWPGGTFKGEDCERSDSSWHGTHVAGIVAAQADNGEGITGVAPGVSLLPVRALGVCGGYDSDITAGIVWAAGGSVPDVPQNTHPAQVINLSLGGYSTEGCPRSYQDAIDKARSLGSTVVVAAGNESVNVRNSAPANCSGVITVGSTDEIGERAWYSNYGTGIDVSAPGGDNNYNGIWSAVNTGTTVPQQAGYGQMEGTSMAAPAVAGAAALLYSLAPGAGPDAVESALKSSISAFPKHKEADWTCTTSSCGTGILNLGRLITSGAGSSSQQVATVTVRQTVSQSATVTEKAAVKVTRSAKARYTGTAKYSYTARYRYSGHTAKATASATRTHTIEGKKHSASAREQKSATTTKSASRTVTVTRSAIAATKQAAKQAARDAATTQARSAATTEAKSAAVSIARTNARDSAASASRKAGEKHAVRDATAASARSISKKAKSEATAKARSKLTNKVKATVRSQATAAAKKKAQAAA</sequence>
<evidence type="ECO:0000256" key="2">
    <source>
        <dbReference type="ARBA" id="ARBA00022670"/>
    </source>
</evidence>
<keyword evidence="4 5" id="KW-0720">Serine protease</keyword>
<keyword evidence="10" id="KW-1185">Reference proteome</keyword>
<dbReference type="PROSITE" id="PS00138">
    <property type="entry name" value="SUBTILASE_SER"/>
    <property type="match status" value="1"/>
</dbReference>
<feature type="region of interest" description="Disordered" evidence="7">
    <location>
        <begin position="686"/>
        <end position="756"/>
    </location>
</feature>
<dbReference type="InterPro" id="IPR015500">
    <property type="entry name" value="Peptidase_S8_subtilisin-rel"/>
</dbReference>
<dbReference type="Proteomes" id="UP001209083">
    <property type="component" value="Chromosome"/>
</dbReference>